<evidence type="ECO:0000256" key="8">
    <source>
        <dbReference type="ARBA" id="ARBA00022833"/>
    </source>
</evidence>
<organism evidence="21 22">
    <name type="scientific">Cyprinus carpio</name>
    <name type="common">Common carp</name>
    <dbReference type="NCBI Taxonomy" id="7962"/>
    <lineage>
        <taxon>Eukaryota</taxon>
        <taxon>Metazoa</taxon>
        <taxon>Chordata</taxon>
        <taxon>Craniata</taxon>
        <taxon>Vertebrata</taxon>
        <taxon>Euteleostomi</taxon>
        <taxon>Actinopterygii</taxon>
        <taxon>Neopterygii</taxon>
        <taxon>Teleostei</taxon>
        <taxon>Ostariophysi</taxon>
        <taxon>Cypriniformes</taxon>
        <taxon>Cyprinidae</taxon>
        <taxon>Cyprininae</taxon>
        <taxon>Cyprinus</taxon>
    </lineage>
</organism>
<dbReference type="FunFam" id="1.20.1270.50:FF:000001">
    <property type="entry name" value="Alpha-mannosidase"/>
    <property type="match status" value="1"/>
</dbReference>
<evidence type="ECO:0000256" key="2">
    <source>
        <dbReference type="ARBA" id="ARBA00004323"/>
    </source>
</evidence>
<protein>
    <recommendedName>
        <fullName evidence="16">mannosyl-oligosaccharide 1,3-1,6-alpha-mannosidase</fullName>
        <ecNumber evidence="16">3.2.1.114</ecNumber>
    </recommendedName>
    <alternativeName>
        <fullName evidence="17">Mannosyl-oligosaccharide 1,3-1,6-alpha-mannosidase</fullName>
    </alternativeName>
</protein>
<dbReference type="GO" id="GO:0000139">
    <property type="term" value="C:Golgi membrane"/>
    <property type="evidence" value="ECO:0007669"/>
    <property type="project" value="UniProtKB-SubCell"/>
</dbReference>
<dbReference type="InterPro" id="IPR000602">
    <property type="entry name" value="Glyco_hydro_38_N"/>
</dbReference>
<feature type="domain" description="Glycoside hydrolase family 38 central" evidence="20">
    <location>
        <begin position="503"/>
        <end position="590"/>
    </location>
</feature>
<dbReference type="FunFam" id="2.70.98.30:FF:000002">
    <property type="entry name" value="Alpha-mannosidase"/>
    <property type="match status" value="1"/>
</dbReference>
<evidence type="ECO:0000256" key="13">
    <source>
        <dbReference type="ARBA" id="ARBA00023157"/>
    </source>
</evidence>
<dbReference type="CDD" id="cd11666">
    <property type="entry name" value="GH38N_Man2A1"/>
    <property type="match status" value="1"/>
</dbReference>
<evidence type="ECO:0000256" key="18">
    <source>
        <dbReference type="ARBA" id="ARBA00093232"/>
    </source>
</evidence>
<evidence type="ECO:0000313" key="21">
    <source>
        <dbReference type="Ensembl" id="ENSCCRP00020028605.1"/>
    </source>
</evidence>
<keyword evidence="13" id="KW-1015">Disulfide bond</keyword>
<dbReference type="InterPro" id="IPR050843">
    <property type="entry name" value="Glycosyl_Hydrlase_38"/>
</dbReference>
<dbReference type="PANTHER" id="PTHR11607">
    <property type="entry name" value="ALPHA-MANNOSIDASE"/>
    <property type="match status" value="1"/>
</dbReference>
<proteinExistence type="inferred from homology"/>
<comment type="pathway">
    <text evidence="3">Protein modification; protein glycosylation.</text>
</comment>
<dbReference type="Gene3D" id="2.70.98.30">
    <property type="entry name" value="Golgi alpha-mannosidase II, domain 4"/>
    <property type="match status" value="1"/>
</dbReference>
<evidence type="ECO:0000256" key="1">
    <source>
        <dbReference type="ARBA" id="ARBA00001947"/>
    </source>
</evidence>
<comment type="subcellular location">
    <subcellularLocation>
        <location evidence="2">Golgi apparatus membrane</location>
        <topology evidence="2">Single-pass type II membrane protein</topology>
    </subcellularLocation>
</comment>
<evidence type="ECO:0000256" key="5">
    <source>
        <dbReference type="ARBA" id="ARBA00022692"/>
    </source>
</evidence>
<dbReference type="AlphaFoldDB" id="A0A8C2DMB9"/>
<dbReference type="InterPro" id="IPR027291">
    <property type="entry name" value="Glyco_hydro_38_N_sf"/>
</dbReference>
<evidence type="ECO:0000256" key="10">
    <source>
        <dbReference type="ARBA" id="ARBA00022989"/>
    </source>
</evidence>
<evidence type="ECO:0000256" key="19">
    <source>
        <dbReference type="SAM" id="Phobius"/>
    </source>
</evidence>
<evidence type="ECO:0000256" key="7">
    <source>
        <dbReference type="ARBA" id="ARBA00022801"/>
    </source>
</evidence>
<evidence type="ECO:0000259" key="20">
    <source>
        <dbReference type="SMART" id="SM00872"/>
    </source>
</evidence>
<dbReference type="Pfam" id="PF01074">
    <property type="entry name" value="Glyco_hydro_38N"/>
    <property type="match status" value="1"/>
</dbReference>
<dbReference type="Gene3D" id="3.20.110.10">
    <property type="entry name" value="Glycoside hydrolase 38, N terminal domain"/>
    <property type="match status" value="1"/>
</dbReference>
<evidence type="ECO:0000256" key="11">
    <source>
        <dbReference type="ARBA" id="ARBA00023034"/>
    </source>
</evidence>
<evidence type="ECO:0000256" key="3">
    <source>
        <dbReference type="ARBA" id="ARBA00004922"/>
    </source>
</evidence>
<evidence type="ECO:0000256" key="16">
    <source>
        <dbReference type="ARBA" id="ARBA00066412"/>
    </source>
</evidence>
<comment type="cofactor">
    <cofactor evidence="1">
        <name>Zn(2+)</name>
        <dbReference type="ChEBI" id="CHEBI:29105"/>
    </cofactor>
</comment>
<keyword evidence="8" id="KW-0862">Zinc</keyword>
<comment type="function">
    <text evidence="15">Catalyzes the first committed step in the biosynthesis of complex N-glycans. It controls conversion of high mannose to complex N-glycans; the final hydrolytic step in the N-glycan maturation pathway.</text>
</comment>
<dbReference type="Ensembl" id="ENSCCRT00020031363.1">
    <property type="protein sequence ID" value="ENSCCRP00020028605.1"/>
    <property type="gene ID" value="ENSCCRG00020012171.1"/>
</dbReference>
<dbReference type="EC" id="3.2.1.114" evidence="16"/>
<dbReference type="InterPro" id="IPR037094">
    <property type="entry name" value="Glyco_hydro_38_cen_sf"/>
</dbReference>
<dbReference type="GO" id="GO:0004572">
    <property type="term" value="F:mannosyl-oligosaccharide 1,3-1,6-alpha-mannosidase activity"/>
    <property type="evidence" value="ECO:0007669"/>
    <property type="project" value="UniProtKB-EC"/>
</dbReference>
<dbReference type="InterPro" id="IPR015341">
    <property type="entry name" value="Glyco_hydro_38_cen"/>
</dbReference>
<dbReference type="SUPFAM" id="SSF88713">
    <property type="entry name" value="Glycoside hydrolase/deacetylase"/>
    <property type="match status" value="1"/>
</dbReference>
<gene>
    <name evidence="21" type="primary">man2a1</name>
</gene>
<comment type="catalytic activity">
    <reaction evidence="18">
        <text>N(4)-{beta-D-GlcNAc-(1-&gt;2)-alpha-D-Man-(1-&gt;3)-[alpha-D-Man-(1-&gt;3)-[alpha-D-Man-(1-&gt;6)]-alpha-D-Man-(1-&gt;6)]-beta-D-Man-(1-&gt;4)-beta-D-GlcNAc-(1-&gt;4)-beta-D-GlcNAc}-L-asparaginyl-[protein] + 2 H2O = 2 alpha-D-mannopyranose + an N(4)-{beta-D-GlcNAc-(1-&gt;2)-alpha-D-Man-(1-&gt;3)-[alpha-D-Man-(1-&gt;6)]-beta-D-Man-(1-&gt;4)-beta-D-GlcNAc-(1-&gt;4)-beta-D-GlcNAc}-L-asparaginyl-[protein]</text>
        <dbReference type="Rhea" id="RHEA:56052"/>
        <dbReference type="Rhea" id="RHEA-COMP:14368"/>
        <dbReference type="Rhea" id="RHEA-COMP:14369"/>
        <dbReference type="ChEBI" id="CHEBI:15377"/>
        <dbReference type="ChEBI" id="CHEBI:28729"/>
        <dbReference type="ChEBI" id="CHEBI:60615"/>
        <dbReference type="ChEBI" id="CHEBI:60625"/>
        <dbReference type="EC" id="3.2.1.114"/>
    </reaction>
</comment>
<evidence type="ECO:0000256" key="14">
    <source>
        <dbReference type="ARBA" id="ARBA00023295"/>
    </source>
</evidence>
<accession>A0A8C2DMB9</accession>
<name>A0A8C2DMB9_CYPCA</name>
<keyword evidence="12 19" id="KW-0472">Membrane</keyword>
<sequence length="1083" mass="123391">MKLSRQFTVFGSAIFCVVVFSLYLMLDHIDHSKNPNGERIQKGQLGILQDKIDHLERLLAENNEIIGNIRDSVINLRETVKDGKMFPEGGMSQGNGELLPPAPALLPIHSEDCQFAARTYSKAADGVQMLDVYDLLSFDNPDGGVWKQGFDISYQDNEWDNEPLQVFVVPHSHNDPGWLKTFDDYYRDQTQHILNNMVVKLHEDSRRKMIWSEISYFSKWWDNIDEQKRDAVRRLIESGQLEVATGGWVMPDEANTHYFALIDQLVEGHQWLERNLGVKPKTGWAVDPFGHTPTQAYLLRQAGLSNMLIQRVHYSVKKHFASQKTLEFFWRQNWDQDSSSDILCHMMPFYSYDVPHTCGPDPKICCQFDFKRLPGGRISCPWRIPPQAITDNNVQERAQTLLDQYRKKSKLFRTNVLLAPLGDDFRYTEAVEWDQQFENYQKLFDYMNSHPELHVQAQFGTISDYFEALRKSTGMDPVGMNVGQLALPVLSGDFFTYADRDDHYWSGYFTSRPFYKRLDRVLESHLRAAEVLYSLTLANIQKYGQPNDYPAVDNYKLLTEARRNLGLFQHHDAITGTGKDWVVVDYGTRLLVVYNPTEQARMSMVTVYVTTPKVRVLNALGHVVRAQVSAVWNDVSHAAADLSFVAQAAPLGLSVYQLMEGMEPRTEAAKYIILQDGRQSSIRELEHFQQFYQQDAAPVHIENPHLNLSISTATGLLEKMSLNEDDSEHLIKVEFVWYSTTSNKDKSGAYLFLPDKEATIYSPSQPPVVRVTKGPLFSEVTTTFTHITHTLRLYNIQGVEGQSVEICNTVDIRGEINREIAMRITSDLNSKDRFFTDLNGYQVQPRKTMAKLPLQANFYPMTSMVYLQDSSARLSLLTAQSLGAASLKSGQLEVIMDRRLNQDDNRGLGQGVLDNKITANSFRLLLEKRSSAEEESAPYSYPSILSHMSYMYLNHPFISMAVSQRSESPSLTPYSPLSASFPCDMHLVNLRAIQSKVRGGPSEQAALILHRKGFDCGFSNRNTALLCTTTRGKVHLEKLLTDLKLKSITPVSLSLMHTYNSDADPQEISLKPMEIRTYRLQLS</sequence>
<dbReference type="InterPro" id="IPR028995">
    <property type="entry name" value="Glyco_hydro_57/38_cen_sf"/>
</dbReference>
<dbReference type="GO" id="GO:0006491">
    <property type="term" value="P:N-glycan processing"/>
    <property type="evidence" value="ECO:0007669"/>
    <property type="project" value="TreeGrafter"/>
</dbReference>
<dbReference type="SUPFAM" id="SSF88688">
    <property type="entry name" value="Families 57/38 glycoside transferase middle domain"/>
    <property type="match status" value="1"/>
</dbReference>
<reference evidence="21" key="1">
    <citation type="submission" date="2025-08" db="UniProtKB">
        <authorList>
            <consortium name="Ensembl"/>
        </authorList>
    </citation>
    <scope>IDENTIFICATION</scope>
</reference>
<dbReference type="FunFam" id="3.20.110.10:FF:000003">
    <property type="entry name" value="Alpha-mannosidase"/>
    <property type="match status" value="1"/>
</dbReference>
<keyword evidence="9" id="KW-0735">Signal-anchor</keyword>
<evidence type="ECO:0000256" key="15">
    <source>
        <dbReference type="ARBA" id="ARBA00059516"/>
    </source>
</evidence>
<dbReference type="GO" id="GO:0006013">
    <property type="term" value="P:mannose metabolic process"/>
    <property type="evidence" value="ECO:0007669"/>
    <property type="project" value="InterPro"/>
</dbReference>
<keyword evidence="11" id="KW-0333">Golgi apparatus</keyword>
<dbReference type="InterPro" id="IPR011013">
    <property type="entry name" value="Gal_mutarotase_sf_dom"/>
</dbReference>
<dbReference type="Gene3D" id="1.20.1270.50">
    <property type="entry name" value="Glycoside hydrolase family 38, central domain"/>
    <property type="match status" value="1"/>
</dbReference>
<keyword evidence="6" id="KW-0479">Metal-binding</keyword>
<keyword evidence="10 19" id="KW-1133">Transmembrane helix</keyword>
<keyword evidence="14" id="KW-0326">Glycosidase</keyword>
<dbReference type="InterPro" id="IPR011330">
    <property type="entry name" value="Glyco_hydro/deAcase_b/a-brl"/>
</dbReference>
<dbReference type="SUPFAM" id="SSF74650">
    <property type="entry name" value="Galactose mutarotase-like"/>
    <property type="match status" value="1"/>
</dbReference>
<dbReference type="Pfam" id="PF09261">
    <property type="entry name" value="Alpha-mann_mid"/>
    <property type="match status" value="1"/>
</dbReference>
<evidence type="ECO:0000313" key="22">
    <source>
        <dbReference type="Proteomes" id="UP000694701"/>
    </source>
</evidence>
<dbReference type="SMART" id="SM00872">
    <property type="entry name" value="Alpha-mann_mid"/>
    <property type="match status" value="1"/>
</dbReference>
<evidence type="ECO:0000256" key="9">
    <source>
        <dbReference type="ARBA" id="ARBA00022968"/>
    </source>
</evidence>
<dbReference type="Proteomes" id="UP000694701">
    <property type="component" value="Unplaced"/>
</dbReference>
<evidence type="ECO:0000256" key="17">
    <source>
        <dbReference type="ARBA" id="ARBA00083602"/>
    </source>
</evidence>
<evidence type="ECO:0000256" key="12">
    <source>
        <dbReference type="ARBA" id="ARBA00023136"/>
    </source>
</evidence>
<comment type="similarity">
    <text evidence="4">Belongs to the glycosyl hydrolase 38 family.</text>
</comment>
<keyword evidence="5 19" id="KW-0812">Transmembrane</keyword>
<dbReference type="InterPro" id="IPR011682">
    <property type="entry name" value="Glyco_hydro_38_C"/>
</dbReference>
<dbReference type="GO" id="GO:0030246">
    <property type="term" value="F:carbohydrate binding"/>
    <property type="evidence" value="ECO:0007669"/>
    <property type="project" value="InterPro"/>
</dbReference>
<dbReference type="PANTHER" id="PTHR11607:SF69">
    <property type="entry name" value="ALPHA-MANNOSIDASE 2"/>
    <property type="match status" value="1"/>
</dbReference>
<evidence type="ECO:0000256" key="4">
    <source>
        <dbReference type="ARBA" id="ARBA00009792"/>
    </source>
</evidence>
<evidence type="ECO:0000256" key="6">
    <source>
        <dbReference type="ARBA" id="ARBA00022723"/>
    </source>
</evidence>
<keyword evidence="7" id="KW-0378">Hydrolase</keyword>
<dbReference type="Pfam" id="PF07748">
    <property type="entry name" value="Glyco_hydro_38C"/>
    <property type="match status" value="1"/>
</dbReference>
<feature type="transmembrane region" description="Helical" evidence="19">
    <location>
        <begin position="7"/>
        <end position="26"/>
    </location>
</feature>
<dbReference type="GO" id="GO:0046872">
    <property type="term" value="F:metal ion binding"/>
    <property type="evidence" value="ECO:0007669"/>
    <property type="project" value="UniProtKB-KW"/>
</dbReference>